<dbReference type="EMBL" id="LAZR01000108">
    <property type="protein sequence ID" value="KKN90708.1"/>
    <property type="molecule type" value="Genomic_DNA"/>
</dbReference>
<dbReference type="GO" id="GO:0005829">
    <property type="term" value="C:cytosol"/>
    <property type="evidence" value="ECO:0007669"/>
    <property type="project" value="TreeGrafter"/>
</dbReference>
<dbReference type="GO" id="GO:0019509">
    <property type="term" value="P:L-methionine salvage from methylthioadenosine"/>
    <property type="evidence" value="ECO:0007669"/>
    <property type="project" value="TreeGrafter"/>
</dbReference>
<proteinExistence type="predicted"/>
<dbReference type="GO" id="GO:0009116">
    <property type="term" value="P:nucleoside metabolic process"/>
    <property type="evidence" value="ECO:0007669"/>
    <property type="project" value="InterPro"/>
</dbReference>
<dbReference type="InterPro" id="IPR010044">
    <property type="entry name" value="MTAP"/>
</dbReference>
<evidence type="ECO:0000256" key="2">
    <source>
        <dbReference type="ARBA" id="ARBA00022679"/>
    </source>
</evidence>
<accession>A0A0F9XFS5</accession>
<gene>
    <name evidence="4" type="ORF">LCGC14_0226510</name>
</gene>
<dbReference type="CDD" id="cd09010">
    <property type="entry name" value="MTAP_SsMTAPII_like_MTIP"/>
    <property type="match status" value="1"/>
</dbReference>
<feature type="domain" description="Nucleoside phosphorylase" evidence="3">
    <location>
        <begin position="53"/>
        <end position="216"/>
    </location>
</feature>
<evidence type="ECO:0000256" key="1">
    <source>
        <dbReference type="ARBA" id="ARBA00022676"/>
    </source>
</evidence>
<organism evidence="4">
    <name type="scientific">marine sediment metagenome</name>
    <dbReference type="NCBI Taxonomy" id="412755"/>
    <lineage>
        <taxon>unclassified sequences</taxon>
        <taxon>metagenomes</taxon>
        <taxon>ecological metagenomes</taxon>
    </lineage>
</organism>
<dbReference type="GO" id="GO:0017061">
    <property type="term" value="F:S-methyl-5-thioadenosine phosphorylase activity"/>
    <property type="evidence" value="ECO:0007669"/>
    <property type="project" value="InterPro"/>
</dbReference>
<dbReference type="PANTHER" id="PTHR42679:SF2">
    <property type="entry name" value="S-METHYL-5'-THIOADENOSINE PHOSPHORYLASE"/>
    <property type="match status" value="1"/>
</dbReference>
<keyword evidence="2" id="KW-0808">Transferase</keyword>
<dbReference type="Pfam" id="PF01048">
    <property type="entry name" value="PNP_UDP_1"/>
    <property type="match status" value="1"/>
</dbReference>
<sequence>MDVRFACIAGGEIYRQWGPLCGQDRRVAPRSTPFGDSHEIFLVDDRDCPYYLLPRHGTGMRKMTPRDINNRANLFALKDMGVDSILAWGPGGAITHDVAVGDLIVLSDVADRTTQREGTFFEESPLGFLRPFPVFCPALRHVAAEVLHDLGLHYHDGGAAAVSEGPRMETRSEIRILAHVGIDYVTHTFVPEVFLAKELQMCYAAILYVVNYAETGSRHRPFASGGLFGGLTEIDEAQRLARSLGSMGAVVDKMAQAAGADSPRCGCDQPMAGQIDAYDLSSDWRKWFANGSDA</sequence>
<keyword evidence="1" id="KW-0328">Glycosyltransferase</keyword>
<evidence type="ECO:0000313" key="4">
    <source>
        <dbReference type="EMBL" id="KKN90708.1"/>
    </source>
</evidence>
<evidence type="ECO:0000259" key="3">
    <source>
        <dbReference type="Pfam" id="PF01048"/>
    </source>
</evidence>
<dbReference type="InterPro" id="IPR035994">
    <property type="entry name" value="Nucleoside_phosphorylase_sf"/>
</dbReference>
<name>A0A0F9XFS5_9ZZZZ</name>
<dbReference type="PANTHER" id="PTHR42679">
    <property type="entry name" value="S-METHYL-5'-THIOADENOSINE PHOSPHORYLASE"/>
    <property type="match status" value="1"/>
</dbReference>
<reference evidence="4" key="1">
    <citation type="journal article" date="2015" name="Nature">
        <title>Complex archaea that bridge the gap between prokaryotes and eukaryotes.</title>
        <authorList>
            <person name="Spang A."/>
            <person name="Saw J.H."/>
            <person name="Jorgensen S.L."/>
            <person name="Zaremba-Niedzwiedzka K."/>
            <person name="Martijn J."/>
            <person name="Lind A.E."/>
            <person name="van Eijk R."/>
            <person name="Schleper C."/>
            <person name="Guy L."/>
            <person name="Ettema T.J."/>
        </authorList>
    </citation>
    <scope>NUCLEOTIDE SEQUENCE</scope>
</reference>
<comment type="caution">
    <text evidence="4">The sequence shown here is derived from an EMBL/GenBank/DDBJ whole genome shotgun (WGS) entry which is preliminary data.</text>
</comment>
<dbReference type="AlphaFoldDB" id="A0A0F9XFS5"/>
<dbReference type="Gene3D" id="3.40.50.1580">
    <property type="entry name" value="Nucleoside phosphorylase domain"/>
    <property type="match status" value="1"/>
</dbReference>
<dbReference type="InterPro" id="IPR000845">
    <property type="entry name" value="Nucleoside_phosphorylase_d"/>
</dbReference>
<dbReference type="SUPFAM" id="SSF53167">
    <property type="entry name" value="Purine and uridine phosphorylases"/>
    <property type="match status" value="1"/>
</dbReference>
<protein>
    <recommendedName>
        <fullName evidence="3">Nucleoside phosphorylase domain-containing protein</fullName>
    </recommendedName>
</protein>